<evidence type="ECO:0000256" key="1">
    <source>
        <dbReference type="ARBA" id="ARBA00022452"/>
    </source>
</evidence>
<dbReference type="Pfam" id="PF03865">
    <property type="entry name" value="ShlB"/>
    <property type="match status" value="1"/>
</dbReference>
<keyword evidence="1" id="KW-0472">Membrane</keyword>
<dbReference type="PANTHER" id="PTHR34597">
    <property type="entry name" value="SLR1661 PROTEIN"/>
    <property type="match status" value="1"/>
</dbReference>
<proteinExistence type="predicted"/>
<accession>A0A8J6XCS4</accession>
<name>A0A8J6XCS4_9CYAN</name>
<dbReference type="GO" id="GO:0098046">
    <property type="term" value="C:type V protein secretion system complex"/>
    <property type="evidence" value="ECO:0007669"/>
    <property type="project" value="TreeGrafter"/>
</dbReference>
<dbReference type="GO" id="GO:0008320">
    <property type="term" value="F:protein transmembrane transporter activity"/>
    <property type="evidence" value="ECO:0007669"/>
    <property type="project" value="TreeGrafter"/>
</dbReference>
<dbReference type="Gene3D" id="2.40.160.50">
    <property type="entry name" value="membrane protein fhac: a member of the omp85/tpsb transporter family"/>
    <property type="match status" value="1"/>
</dbReference>
<dbReference type="Proteomes" id="UP000629098">
    <property type="component" value="Unassembled WGS sequence"/>
</dbReference>
<evidence type="ECO:0000256" key="2">
    <source>
        <dbReference type="ARBA" id="ARBA00022692"/>
    </source>
</evidence>
<dbReference type="PANTHER" id="PTHR34597:SF3">
    <property type="entry name" value="OUTER MEMBRANE TRANSPORTER CDIB"/>
    <property type="match status" value="1"/>
</dbReference>
<evidence type="ECO:0000256" key="4">
    <source>
        <dbReference type="SAM" id="MobiDB-lite"/>
    </source>
</evidence>
<dbReference type="AlphaFoldDB" id="A0A8J6XCS4"/>
<dbReference type="GO" id="GO:0046819">
    <property type="term" value="P:protein secretion by the type V secretion system"/>
    <property type="evidence" value="ECO:0007669"/>
    <property type="project" value="TreeGrafter"/>
</dbReference>
<dbReference type="InterPro" id="IPR051544">
    <property type="entry name" value="TPS_OM_transporter"/>
</dbReference>
<organism evidence="7 8">
    <name type="scientific">Iningainema tapete BLCC-T55</name>
    <dbReference type="NCBI Taxonomy" id="2748662"/>
    <lineage>
        <taxon>Bacteria</taxon>
        <taxon>Bacillati</taxon>
        <taxon>Cyanobacteriota</taxon>
        <taxon>Cyanophyceae</taxon>
        <taxon>Nostocales</taxon>
        <taxon>Scytonemataceae</taxon>
        <taxon>Iningainema tapete</taxon>
    </lineage>
</organism>
<dbReference type="Gene3D" id="3.10.20.310">
    <property type="entry name" value="membrane protein fhac"/>
    <property type="match status" value="1"/>
</dbReference>
<dbReference type="RefSeq" id="WP_190827544.1">
    <property type="nucleotide sequence ID" value="NZ_JACXAE010000043.1"/>
</dbReference>
<sequence length="600" mass="66108">MANKRLLSLDYLVRSLFLITPMMLLNSIPLLAQTVNTPVQRKTTEFSQSPPPGNIFPQPGEVTPPVTPTQPPVIPPPEQLFPSPIPTPQTPGETPNEFPGTITVSQFDVVGSSVFNAKQLETATKDFTNKPITFAQLLQVSEAINKLYRDQGYVTSGAFIPGNQTFQQQGGVVKVQVVEGSLENIQVRGLRRLNSNYIRSRLEIATGKPLNINKLLQALQLLQLNPLIQNISAELAAGSTPSSSILDVRVAEAKTFFVQIGLDNNRIPSIGSFQRQIQLRQANLLGLGDDFTVAYANTDGSNNVDVSYVLPVNARNGTLGFNYNYTDSRVVEEGFEILGIEGTSQDFALTFRQPIVQTPTEELALGITATRRESDVGFLESLTGRRQPFPVPGSDNGNTRLSIVRFFQEWTKRNSRQVLAARSQFSVGIDAFNATTNNPDPADARFFSWRGQAQWVRLLAPDTLLLLRADAQISDRALVPLEQFGLGGQRTLRGYRQDLLLTDNAVSASLELRYPILRLPNARGVLQVTPFVDFGTAWNSSGLQNPDNNTLASTGLGLLWQSNNLSARFDWGIPLVSVNSRDNTLQEQGLYFSIVYTQPF</sequence>
<protein>
    <submittedName>
        <fullName evidence="7">ShlB/FhaC/HecB family hemolysin secretion/activation protein</fullName>
    </submittedName>
</protein>
<evidence type="ECO:0000259" key="5">
    <source>
        <dbReference type="Pfam" id="PF03865"/>
    </source>
</evidence>
<comment type="caution">
    <text evidence="7">The sequence shown here is derived from an EMBL/GenBank/DDBJ whole genome shotgun (WGS) entry which is preliminary data.</text>
</comment>
<dbReference type="Pfam" id="PF08479">
    <property type="entry name" value="POTRA_2"/>
    <property type="match status" value="1"/>
</dbReference>
<gene>
    <name evidence="7" type="ORF">ICL16_11460</name>
</gene>
<keyword evidence="1" id="KW-1134">Transmembrane beta strand</keyword>
<feature type="domain" description="Polypeptide-transport-associated ShlB-type" evidence="6">
    <location>
        <begin position="103"/>
        <end position="180"/>
    </location>
</feature>
<evidence type="ECO:0000259" key="6">
    <source>
        <dbReference type="Pfam" id="PF08479"/>
    </source>
</evidence>
<evidence type="ECO:0000313" key="7">
    <source>
        <dbReference type="EMBL" id="MBD2772674.1"/>
    </source>
</evidence>
<evidence type="ECO:0000313" key="8">
    <source>
        <dbReference type="Proteomes" id="UP000629098"/>
    </source>
</evidence>
<keyword evidence="8" id="KW-1185">Reference proteome</keyword>
<dbReference type="EMBL" id="JACXAE010000043">
    <property type="protein sequence ID" value="MBD2772674.1"/>
    <property type="molecule type" value="Genomic_DNA"/>
</dbReference>
<keyword evidence="3" id="KW-0998">Cell outer membrane</keyword>
<reference evidence="7" key="1">
    <citation type="submission" date="2020-09" db="EMBL/GenBank/DDBJ databases">
        <title>Iningainema tapete sp. nov. (Scytonemataceae, Cyanobacteria) from greenhouses in central Florida (USA) produces two types of nodularin with biosynthetic potential for microcystin-LR and anabaenopeptins.</title>
        <authorList>
            <person name="Berthold D.E."/>
            <person name="Lefler F.W."/>
            <person name="Huang I.-S."/>
            <person name="Abdulla H."/>
            <person name="Zimba P.V."/>
            <person name="Laughinghouse H.D. IV."/>
        </authorList>
    </citation>
    <scope>NUCLEOTIDE SEQUENCE</scope>
    <source>
        <strain evidence="7">BLCCT55</strain>
    </source>
</reference>
<keyword evidence="2" id="KW-0812">Transmembrane</keyword>
<dbReference type="InterPro" id="IPR013686">
    <property type="entry name" value="Polypept-transport_assoc_ShlB"/>
</dbReference>
<feature type="domain" description="Haemolysin activator HlyB C-terminal" evidence="5">
    <location>
        <begin position="243"/>
        <end position="558"/>
    </location>
</feature>
<evidence type="ECO:0000256" key="3">
    <source>
        <dbReference type="ARBA" id="ARBA00023237"/>
    </source>
</evidence>
<feature type="region of interest" description="Disordered" evidence="4">
    <location>
        <begin position="43"/>
        <end position="68"/>
    </location>
</feature>
<dbReference type="InterPro" id="IPR005565">
    <property type="entry name" value="Hemolysn_activator_HlyB_C"/>
</dbReference>